<evidence type="ECO:0000256" key="2">
    <source>
        <dbReference type="ARBA" id="ARBA00005594"/>
    </source>
</evidence>
<evidence type="ECO:0000256" key="6">
    <source>
        <dbReference type="ARBA" id="ARBA00022741"/>
    </source>
</evidence>
<proteinExistence type="inferred from homology"/>
<dbReference type="EMBL" id="FOXO01000009">
    <property type="protein sequence ID" value="SFP82396.1"/>
    <property type="molecule type" value="Genomic_DNA"/>
</dbReference>
<evidence type="ECO:0000313" key="15">
    <source>
        <dbReference type="EMBL" id="SFP82396.1"/>
    </source>
</evidence>
<dbReference type="Gene3D" id="3.30.1360.70">
    <property type="entry name" value="Arginyl tRNA synthetase N-terminal domain"/>
    <property type="match status" value="1"/>
</dbReference>
<dbReference type="GO" id="GO:0006420">
    <property type="term" value="P:arginyl-tRNA aminoacylation"/>
    <property type="evidence" value="ECO:0007669"/>
    <property type="project" value="UniProtKB-UniRule"/>
</dbReference>
<dbReference type="InterPro" id="IPR001278">
    <property type="entry name" value="Arg-tRNA-ligase"/>
</dbReference>
<dbReference type="GO" id="GO:0005737">
    <property type="term" value="C:cytoplasm"/>
    <property type="evidence" value="ECO:0007669"/>
    <property type="project" value="UniProtKB-SubCell"/>
</dbReference>
<dbReference type="EC" id="6.1.1.19" evidence="11"/>
<dbReference type="SUPFAM" id="SSF55190">
    <property type="entry name" value="Arginyl-tRNA synthetase (ArgRS), N-terminal 'additional' domain"/>
    <property type="match status" value="1"/>
</dbReference>
<dbReference type="PANTHER" id="PTHR11956">
    <property type="entry name" value="ARGINYL-TRNA SYNTHETASE"/>
    <property type="match status" value="1"/>
</dbReference>
<keyword evidence="8 11" id="KW-0648">Protein biosynthesis</keyword>
<dbReference type="PANTHER" id="PTHR11956:SF5">
    <property type="entry name" value="ARGININE--TRNA LIGASE, CYTOPLASMIC"/>
    <property type="match status" value="1"/>
</dbReference>
<dbReference type="InterPro" id="IPR001412">
    <property type="entry name" value="aa-tRNA-synth_I_CS"/>
</dbReference>
<evidence type="ECO:0000256" key="7">
    <source>
        <dbReference type="ARBA" id="ARBA00022840"/>
    </source>
</evidence>
<gene>
    <name evidence="11" type="primary">argS</name>
    <name evidence="15" type="ORF">SAMN04487928_10933</name>
</gene>
<dbReference type="SMART" id="SM01016">
    <property type="entry name" value="Arg_tRNA_synt_N"/>
    <property type="match status" value="1"/>
</dbReference>
<evidence type="ECO:0000256" key="3">
    <source>
        <dbReference type="ARBA" id="ARBA00011245"/>
    </source>
</evidence>
<evidence type="ECO:0000256" key="12">
    <source>
        <dbReference type="RuleBase" id="RU363038"/>
    </source>
</evidence>
<keyword evidence="6 11" id="KW-0547">Nucleotide-binding</keyword>
<evidence type="ECO:0000256" key="5">
    <source>
        <dbReference type="ARBA" id="ARBA00022598"/>
    </source>
</evidence>
<dbReference type="SUPFAM" id="SSF47323">
    <property type="entry name" value="Anticodon-binding domain of a subclass of class I aminoacyl-tRNA synthetases"/>
    <property type="match status" value="1"/>
</dbReference>
<name>A0A1I5TJ44_9FIRM</name>
<protein>
    <recommendedName>
        <fullName evidence="11">Arginine--tRNA ligase</fullName>
        <ecNumber evidence="11">6.1.1.19</ecNumber>
    </recommendedName>
    <alternativeName>
        <fullName evidence="11">Arginyl-tRNA synthetase</fullName>
        <shortName evidence="11">ArgRS</shortName>
    </alternativeName>
</protein>
<keyword evidence="16" id="KW-1185">Reference proteome</keyword>
<dbReference type="Gene3D" id="1.10.730.10">
    <property type="entry name" value="Isoleucyl-tRNA Synthetase, Domain 1"/>
    <property type="match status" value="1"/>
</dbReference>
<dbReference type="InterPro" id="IPR008909">
    <property type="entry name" value="DALR_anticod-bd"/>
</dbReference>
<dbReference type="FunFam" id="3.40.50.620:FF:000116">
    <property type="entry name" value="Arginine--tRNA ligase"/>
    <property type="match status" value="1"/>
</dbReference>
<keyword evidence="7 11" id="KW-0067">ATP-binding</keyword>
<keyword evidence="4 11" id="KW-0963">Cytoplasm</keyword>
<feature type="short sequence motif" description="'HIGH' region" evidence="11">
    <location>
        <begin position="121"/>
        <end position="131"/>
    </location>
</feature>
<evidence type="ECO:0000256" key="8">
    <source>
        <dbReference type="ARBA" id="ARBA00022917"/>
    </source>
</evidence>
<dbReference type="CDD" id="cd00671">
    <property type="entry name" value="ArgRS_core"/>
    <property type="match status" value="1"/>
</dbReference>
<keyword evidence="5 11" id="KW-0436">Ligase</keyword>
<evidence type="ECO:0000256" key="9">
    <source>
        <dbReference type="ARBA" id="ARBA00023146"/>
    </source>
</evidence>
<reference evidence="16" key="1">
    <citation type="submission" date="2016-10" db="EMBL/GenBank/DDBJ databases">
        <authorList>
            <person name="Varghese N."/>
            <person name="Submissions S."/>
        </authorList>
    </citation>
    <scope>NUCLEOTIDE SEQUENCE [LARGE SCALE GENOMIC DNA]</scope>
    <source>
        <strain evidence="16">P18</strain>
    </source>
</reference>
<feature type="domain" description="DALR anticodon binding" evidence="13">
    <location>
        <begin position="449"/>
        <end position="566"/>
    </location>
</feature>
<dbReference type="PRINTS" id="PR01038">
    <property type="entry name" value="TRNASYNTHARG"/>
</dbReference>
<evidence type="ECO:0000259" key="13">
    <source>
        <dbReference type="SMART" id="SM00836"/>
    </source>
</evidence>
<dbReference type="InterPro" id="IPR014729">
    <property type="entry name" value="Rossmann-like_a/b/a_fold"/>
</dbReference>
<comment type="subcellular location">
    <subcellularLocation>
        <location evidence="1 11">Cytoplasm</location>
    </subcellularLocation>
</comment>
<dbReference type="HAMAP" id="MF_00123">
    <property type="entry name" value="Arg_tRNA_synth"/>
    <property type="match status" value="1"/>
</dbReference>
<keyword evidence="9 11" id="KW-0030">Aminoacyl-tRNA synthetase</keyword>
<dbReference type="InterPro" id="IPR005148">
    <property type="entry name" value="Arg-tRNA-synth_N"/>
</dbReference>
<comment type="similarity">
    <text evidence="2 11 12">Belongs to the class-I aminoacyl-tRNA synthetase family.</text>
</comment>
<dbReference type="Gene3D" id="3.40.50.620">
    <property type="entry name" value="HUPs"/>
    <property type="match status" value="1"/>
</dbReference>
<dbReference type="Pfam" id="PF00750">
    <property type="entry name" value="tRNA-synt_1d"/>
    <property type="match status" value="1"/>
</dbReference>
<dbReference type="Proteomes" id="UP000182624">
    <property type="component" value="Unassembled WGS sequence"/>
</dbReference>
<dbReference type="CDD" id="cd07956">
    <property type="entry name" value="Anticodon_Ia_Arg"/>
    <property type="match status" value="1"/>
</dbReference>
<dbReference type="FunFam" id="1.10.730.10:FF:000006">
    <property type="entry name" value="Arginyl-tRNA synthetase 2, mitochondrial"/>
    <property type="match status" value="1"/>
</dbReference>
<dbReference type="Pfam" id="PF05746">
    <property type="entry name" value="DALR_1"/>
    <property type="match status" value="1"/>
</dbReference>
<dbReference type="PROSITE" id="PS00178">
    <property type="entry name" value="AA_TRNA_LIGASE_I"/>
    <property type="match status" value="1"/>
</dbReference>
<dbReference type="GO" id="GO:0004814">
    <property type="term" value="F:arginine-tRNA ligase activity"/>
    <property type="evidence" value="ECO:0007669"/>
    <property type="project" value="UniProtKB-UniRule"/>
</dbReference>
<evidence type="ECO:0000259" key="14">
    <source>
        <dbReference type="SMART" id="SM01016"/>
    </source>
</evidence>
<dbReference type="AlphaFoldDB" id="A0A1I5TJ44"/>
<dbReference type="SUPFAM" id="SSF52374">
    <property type="entry name" value="Nucleotidylyl transferase"/>
    <property type="match status" value="1"/>
</dbReference>
<dbReference type="InterPro" id="IPR009080">
    <property type="entry name" value="tRNAsynth_Ia_anticodon-bd"/>
</dbReference>
<evidence type="ECO:0000313" key="16">
    <source>
        <dbReference type="Proteomes" id="UP000182624"/>
    </source>
</evidence>
<dbReference type="InterPro" id="IPR035684">
    <property type="entry name" value="ArgRS_core"/>
</dbReference>
<dbReference type="RefSeq" id="WP_074886535.1">
    <property type="nucleotide sequence ID" value="NZ_FOXO01000009.1"/>
</dbReference>
<comment type="catalytic activity">
    <reaction evidence="10 11">
        <text>tRNA(Arg) + L-arginine + ATP = L-arginyl-tRNA(Arg) + AMP + diphosphate</text>
        <dbReference type="Rhea" id="RHEA:20301"/>
        <dbReference type="Rhea" id="RHEA-COMP:9658"/>
        <dbReference type="Rhea" id="RHEA-COMP:9673"/>
        <dbReference type="ChEBI" id="CHEBI:30616"/>
        <dbReference type="ChEBI" id="CHEBI:32682"/>
        <dbReference type="ChEBI" id="CHEBI:33019"/>
        <dbReference type="ChEBI" id="CHEBI:78442"/>
        <dbReference type="ChEBI" id="CHEBI:78513"/>
        <dbReference type="ChEBI" id="CHEBI:456215"/>
        <dbReference type="EC" id="6.1.1.19"/>
    </reaction>
</comment>
<sequence>MKENVSKVISEVVGGMEREQIKELLETPPDSSMGDMALPCFAFAKVMHKNPASIALEIKEKLEDYKDDLCIDRIDAVGGYCNLFFDRAEYVKKVLTSLQQDNHGVMKTGEGKTVCIDYSSPNIAKNFHVGHLRTTVIGNSLYKIYDKLGYKVVRINHLGDWGTQFGKLIVAYKKWSSKEAVEEKGIQELLDIYVKFNSEKEAYPELMDEARGWFAKMEAGDKEALSIWKWFKKISMIEFERVYKMLGIDFDSYTGESFYREKVPALSKLLTEKGLLVESQGANVIDLSEYDMPPCMITKKDGSSIYHSRDIAAVLYRKEKYDFDKCLYVTGLEQSLHFKQVFKAIELMGYDYYKNLIHVPYGLVSLEGEKLSTRTGNIIYAEDILNEAINRAKELINEKNPTLEDKDNVSKKVGIGAVIFHDLFNQRIKNIDFSWDDVLSFEGTTGPYVQYTYARAGSILRKYGKKITDSNIEYKALTDDSTYELIKAISGYEKAIEAAATRYEPSVMARFLISLCTTFNKFYQECKILKEENENVKTARLYLVGLAKDIIVEGCDLLGIQCPEEM</sequence>
<accession>A0A1I5TJ44</accession>
<evidence type="ECO:0000256" key="1">
    <source>
        <dbReference type="ARBA" id="ARBA00004496"/>
    </source>
</evidence>
<dbReference type="GO" id="GO:0005524">
    <property type="term" value="F:ATP binding"/>
    <property type="evidence" value="ECO:0007669"/>
    <property type="project" value="UniProtKB-UniRule"/>
</dbReference>
<dbReference type="OrthoDB" id="9805987at2"/>
<dbReference type="Pfam" id="PF03485">
    <property type="entry name" value="Arg_tRNA_synt_N"/>
    <property type="match status" value="1"/>
</dbReference>
<comment type="subunit">
    <text evidence="3 11">Monomer.</text>
</comment>
<evidence type="ECO:0000256" key="11">
    <source>
        <dbReference type="HAMAP-Rule" id="MF_00123"/>
    </source>
</evidence>
<dbReference type="InterPro" id="IPR036695">
    <property type="entry name" value="Arg-tRNA-synth_N_sf"/>
</dbReference>
<dbReference type="NCBIfam" id="TIGR00456">
    <property type="entry name" value="argS"/>
    <property type="match status" value="1"/>
</dbReference>
<feature type="domain" description="Arginyl tRNA synthetase N-terminal" evidence="14">
    <location>
        <begin position="3"/>
        <end position="85"/>
    </location>
</feature>
<evidence type="ECO:0000256" key="4">
    <source>
        <dbReference type="ARBA" id="ARBA00022490"/>
    </source>
</evidence>
<organism evidence="15 16">
    <name type="scientific">Butyrivibrio proteoclasticus</name>
    <dbReference type="NCBI Taxonomy" id="43305"/>
    <lineage>
        <taxon>Bacteria</taxon>
        <taxon>Bacillati</taxon>
        <taxon>Bacillota</taxon>
        <taxon>Clostridia</taxon>
        <taxon>Lachnospirales</taxon>
        <taxon>Lachnospiraceae</taxon>
        <taxon>Butyrivibrio</taxon>
    </lineage>
</organism>
<dbReference type="SMART" id="SM00836">
    <property type="entry name" value="DALR_1"/>
    <property type="match status" value="1"/>
</dbReference>
<evidence type="ECO:0000256" key="10">
    <source>
        <dbReference type="ARBA" id="ARBA00049339"/>
    </source>
</evidence>